<protein>
    <submittedName>
        <fullName evidence="2">Phosphotransferase</fullName>
    </submittedName>
</protein>
<evidence type="ECO:0000313" key="3">
    <source>
        <dbReference type="Proteomes" id="UP000787472"/>
    </source>
</evidence>
<dbReference type="RefSeq" id="WP_167187199.1">
    <property type="nucleotide sequence ID" value="NZ_JAAONZ010000009.1"/>
</dbReference>
<accession>A0A9E5JTB1</accession>
<keyword evidence="3" id="KW-1185">Reference proteome</keyword>
<dbReference type="InterPro" id="IPR002575">
    <property type="entry name" value="Aminoglycoside_PTrfase"/>
</dbReference>
<evidence type="ECO:0000259" key="1">
    <source>
        <dbReference type="Pfam" id="PF01636"/>
    </source>
</evidence>
<dbReference type="Gene3D" id="3.90.1200.10">
    <property type="match status" value="1"/>
</dbReference>
<name>A0A9E5JTB1_9GAMM</name>
<dbReference type="GO" id="GO:0004305">
    <property type="term" value="F:ethanolamine kinase activity"/>
    <property type="evidence" value="ECO:0007669"/>
    <property type="project" value="TreeGrafter"/>
</dbReference>
<dbReference type="PANTHER" id="PTHR22603:SF66">
    <property type="entry name" value="ETHANOLAMINE KINASE"/>
    <property type="match status" value="1"/>
</dbReference>
<proteinExistence type="predicted"/>
<dbReference type="GO" id="GO:0005737">
    <property type="term" value="C:cytoplasm"/>
    <property type="evidence" value="ECO:0007669"/>
    <property type="project" value="TreeGrafter"/>
</dbReference>
<dbReference type="Pfam" id="PF01636">
    <property type="entry name" value="APH"/>
    <property type="match status" value="1"/>
</dbReference>
<evidence type="ECO:0000313" key="2">
    <source>
        <dbReference type="EMBL" id="NHO66423.1"/>
    </source>
</evidence>
<dbReference type="Proteomes" id="UP000787472">
    <property type="component" value="Unassembled WGS sequence"/>
</dbReference>
<dbReference type="InterPro" id="IPR011009">
    <property type="entry name" value="Kinase-like_dom_sf"/>
</dbReference>
<dbReference type="SUPFAM" id="SSF56112">
    <property type="entry name" value="Protein kinase-like (PK-like)"/>
    <property type="match status" value="1"/>
</dbReference>
<dbReference type="EMBL" id="JAAONZ010000009">
    <property type="protein sequence ID" value="NHO66423.1"/>
    <property type="molecule type" value="Genomic_DNA"/>
</dbReference>
<dbReference type="AlphaFoldDB" id="A0A9E5JTB1"/>
<organism evidence="2 3">
    <name type="scientific">Pseudomaricurvus hydrocarbonicus</name>
    <dbReference type="NCBI Taxonomy" id="1470433"/>
    <lineage>
        <taxon>Bacteria</taxon>
        <taxon>Pseudomonadati</taxon>
        <taxon>Pseudomonadota</taxon>
        <taxon>Gammaproteobacteria</taxon>
        <taxon>Cellvibrionales</taxon>
        <taxon>Cellvibrionaceae</taxon>
        <taxon>Pseudomaricurvus</taxon>
    </lineage>
</organism>
<reference evidence="2" key="1">
    <citation type="submission" date="2020-03" db="EMBL/GenBank/DDBJ databases">
        <authorList>
            <person name="Guo F."/>
        </authorList>
    </citation>
    <scope>NUCLEOTIDE SEQUENCE</scope>
    <source>
        <strain evidence="2">JCM 30134</strain>
    </source>
</reference>
<sequence length="299" mass="34574">MAEHGNPSVPIPVSKPLRETLRRWPQWSSKLQSEPHLKGSLNSGLSHQTYLVGNDETLFAVRIENHGSRALAMTREQEIFLMGLVDNLAPGIVWADSASLVTAYIEGEPWQPIQNLDVLCQSLHQLHSQNCELPSFDLLRHCDRYWDSVIQSSGKQLPPDSIRLFAQARHALVKILDEHPDQCLCHNDLNPDNILYRNSTFYFLDWEYACYNSPYFELASLAEFFNLSEKQTQLLSNTYWSNSGLKSLKTKSETSHHNSLKLFRFVVRFTEWLWLTLKQPEYVDKCEKRLKNLLNALQD</sequence>
<comment type="caution">
    <text evidence="2">The sequence shown here is derived from an EMBL/GenBank/DDBJ whole genome shotgun (WGS) entry which is preliminary data.</text>
</comment>
<dbReference type="GO" id="GO:0006646">
    <property type="term" value="P:phosphatidylethanolamine biosynthetic process"/>
    <property type="evidence" value="ECO:0007669"/>
    <property type="project" value="TreeGrafter"/>
</dbReference>
<gene>
    <name evidence="2" type="ORF">G8770_12820</name>
</gene>
<dbReference type="PANTHER" id="PTHR22603">
    <property type="entry name" value="CHOLINE/ETHANOALAMINE KINASE"/>
    <property type="match status" value="1"/>
</dbReference>
<feature type="domain" description="Aminoglycoside phosphotransferase" evidence="1">
    <location>
        <begin position="41"/>
        <end position="224"/>
    </location>
</feature>